<reference evidence="9 10" key="1">
    <citation type="submission" date="2021-01" db="EMBL/GenBank/DDBJ databases">
        <title>Genomic Encyclopedia of Type Strains, Phase IV (KMG-IV): sequencing the most valuable type-strain genomes for metagenomic binning, comparative biology and taxonomic classification.</title>
        <authorList>
            <person name="Goeker M."/>
        </authorList>
    </citation>
    <scope>NUCLEOTIDE SEQUENCE [LARGE SCALE GENOMIC DNA]</scope>
    <source>
        <strain evidence="9 10">DSM 25540</strain>
    </source>
</reference>
<feature type="transmembrane region" description="Helical" evidence="8">
    <location>
        <begin position="35"/>
        <end position="52"/>
    </location>
</feature>
<keyword evidence="6 8" id="KW-1133">Transmembrane helix</keyword>
<evidence type="ECO:0000256" key="6">
    <source>
        <dbReference type="ARBA" id="ARBA00022989"/>
    </source>
</evidence>
<name>A0ABS2PHR0_9BACL</name>
<proteinExistence type="inferred from homology"/>
<comment type="similarity">
    <text evidence="2">Belongs to the auxin efflux carrier (TC 2.A.69) family.</text>
</comment>
<evidence type="ECO:0000313" key="10">
    <source>
        <dbReference type="Proteomes" id="UP000741863"/>
    </source>
</evidence>
<evidence type="ECO:0000256" key="2">
    <source>
        <dbReference type="ARBA" id="ARBA00010145"/>
    </source>
</evidence>
<dbReference type="Pfam" id="PF03547">
    <property type="entry name" value="Mem_trans"/>
    <property type="match status" value="2"/>
</dbReference>
<evidence type="ECO:0000256" key="4">
    <source>
        <dbReference type="ARBA" id="ARBA00022475"/>
    </source>
</evidence>
<feature type="transmembrane region" description="Helical" evidence="8">
    <location>
        <begin position="92"/>
        <end position="115"/>
    </location>
</feature>
<feature type="transmembrane region" description="Helical" evidence="8">
    <location>
        <begin position="245"/>
        <end position="266"/>
    </location>
</feature>
<protein>
    <submittedName>
        <fullName evidence="9">Permease</fullName>
    </submittedName>
</protein>
<keyword evidence="7 8" id="KW-0472">Membrane</keyword>
<evidence type="ECO:0000256" key="7">
    <source>
        <dbReference type="ARBA" id="ARBA00023136"/>
    </source>
</evidence>
<keyword evidence="5 8" id="KW-0812">Transmembrane</keyword>
<dbReference type="InterPro" id="IPR004776">
    <property type="entry name" value="Mem_transp_PIN-like"/>
</dbReference>
<dbReference type="PANTHER" id="PTHR36838:SF1">
    <property type="entry name" value="SLR1864 PROTEIN"/>
    <property type="match status" value="1"/>
</dbReference>
<feature type="transmembrane region" description="Helical" evidence="8">
    <location>
        <begin position="121"/>
        <end position="142"/>
    </location>
</feature>
<feature type="transmembrane region" description="Helical" evidence="8">
    <location>
        <begin position="58"/>
        <end position="80"/>
    </location>
</feature>
<evidence type="ECO:0000256" key="5">
    <source>
        <dbReference type="ARBA" id="ARBA00022692"/>
    </source>
</evidence>
<sequence>MTIFLEVVLPVLLVFSLGFVLERKSKLDIKPISTLAIYIMTPCLVFQNFYHTSIDVQIFYMLLIALILLLTLVILNKIIAYFMKIPSDRETGFVLSTAFMNAGNYGAPIILFAFGQEGFQFAVMFMVIQSILMNSFGVYFATKMKESMMYAVKMVLTMPAIWALVVAAIAKTIPLELPLALERTTSMVSEATIPTVMLILGMQLAKIPLSGFEWKGITYASIMRLFVSPLIAYGLTLLFPVDPLLANVIIVLAAMPSAANIVMFAVQFEAEPKLVSSITLVTTIISIFSITALLVLL</sequence>
<feature type="transmembrane region" description="Helical" evidence="8">
    <location>
        <begin position="154"/>
        <end position="173"/>
    </location>
</feature>
<keyword evidence="10" id="KW-1185">Reference proteome</keyword>
<accession>A0ABS2PHR0</accession>
<evidence type="ECO:0000256" key="1">
    <source>
        <dbReference type="ARBA" id="ARBA00004651"/>
    </source>
</evidence>
<evidence type="ECO:0000256" key="3">
    <source>
        <dbReference type="ARBA" id="ARBA00022448"/>
    </source>
</evidence>
<dbReference type="EMBL" id="JAFBEC010000017">
    <property type="protein sequence ID" value="MBM7634817.1"/>
    <property type="molecule type" value="Genomic_DNA"/>
</dbReference>
<comment type="caution">
    <text evidence="9">The sequence shown here is derived from an EMBL/GenBank/DDBJ whole genome shotgun (WGS) entry which is preliminary data.</text>
</comment>
<dbReference type="PANTHER" id="PTHR36838">
    <property type="entry name" value="AUXIN EFFLUX CARRIER FAMILY PROTEIN"/>
    <property type="match status" value="1"/>
</dbReference>
<keyword evidence="3" id="KW-0813">Transport</keyword>
<evidence type="ECO:0000256" key="8">
    <source>
        <dbReference type="SAM" id="Phobius"/>
    </source>
</evidence>
<comment type="subcellular location">
    <subcellularLocation>
        <location evidence="1">Cell membrane</location>
        <topology evidence="1">Multi-pass membrane protein</topology>
    </subcellularLocation>
</comment>
<feature type="transmembrane region" description="Helical" evidence="8">
    <location>
        <begin position="217"/>
        <end position="239"/>
    </location>
</feature>
<dbReference type="RefSeq" id="WP_204699576.1">
    <property type="nucleotide sequence ID" value="NZ_JAFBEC010000017.1"/>
</dbReference>
<keyword evidence="4" id="KW-1003">Cell membrane</keyword>
<dbReference type="Proteomes" id="UP000741863">
    <property type="component" value="Unassembled WGS sequence"/>
</dbReference>
<dbReference type="Gene3D" id="1.20.1530.20">
    <property type="match status" value="2"/>
</dbReference>
<dbReference type="InterPro" id="IPR038770">
    <property type="entry name" value="Na+/solute_symporter_sf"/>
</dbReference>
<feature type="transmembrane region" description="Helical" evidence="8">
    <location>
        <begin position="278"/>
        <end position="296"/>
    </location>
</feature>
<feature type="transmembrane region" description="Helical" evidence="8">
    <location>
        <begin position="6"/>
        <end position="23"/>
    </location>
</feature>
<feature type="transmembrane region" description="Helical" evidence="8">
    <location>
        <begin position="185"/>
        <end position="205"/>
    </location>
</feature>
<gene>
    <name evidence="9" type="ORF">JOD17_003943</name>
</gene>
<evidence type="ECO:0000313" key="9">
    <source>
        <dbReference type="EMBL" id="MBM7634817.1"/>
    </source>
</evidence>
<organism evidence="9 10">
    <name type="scientific">Geomicrobium sediminis</name>
    <dbReference type="NCBI Taxonomy" id="1347788"/>
    <lineage>
        <taxon>Bacteria</taxon>
        <taxon>Bacillati</taxon>
        <taxon>Bacillota</taxon>
        <taxon>Bacilli</taxon>
        <taxon>Bacillales</taxon>
        <taxon>Geomicrobium</taxon>
    </lineage>
</organism>